<dbReference type="Pfam" id="PF01928">
    <property type="entry name" value="CYTH"/>
    <property type="match status" value="1"/>
</dbReference>
<dbReference type="InterPro" id="IPR023577">
    <property type="entry name" value="CYTH_domain"/>
</dbReference>
<accession>A0A845QZP5</accession>
<keyword evidence="3" id="KW-1185">Reference proteome</keyword>
<dbReference type="SUPFAM" id="SSF55154">
    <property type="entry name" value="CYTH-like phosphatases"/>
    <property type="match status" value="1"/>
</dbReference>
<evidence type="ECO:0000259" key="1">
    <source>
        <dbReference type="PROSITE" id="PS51707"/>
    </source>
</evidence>
<dbReference type="RefSeq" id="WP_160196321.1">
    <property type="nucleotide sequence ID" value="NZ_QXXA01000004.1"/>
</dbReference>
<proteinExistence type="predicted"/>
<dbReference type="PANTHER" id="PTHR21028">
    <property type="entry name" value="SI:CH211-156B7.4"/>
    <property type="match status" value="1"/>
</dbReference>
<dbReference type="PANTHER" id="PTHR21028:SF2">
    <property type="entry name" value="CYTH DOMAIN-CONTAINING PROTEIN"/>
    <property type="match status" value="1"/>
</dbReference>
<dbReference type="Proteomes" id="UP000467132">
    <property type="component" value="Unassembled WGS sequence"/>
</dbReference>
<dbReference type="OrthoDB" id="1953701at2"/>
<dbReference type="InterPro" id="IPR033469">
    <property type="entry name" value="CYTH-like_dom_sf"/>
</dbReference>
<dbReference type="CDD" id="cd07890">
    <property type="entry name" value="CYTH-like_AC_IV-like"/>
    <property type="match status" value="1"/>
</dbReference>
<dbReference type="InterPro" id="IPR008173">
    <property type="entry name" value="Adenylyl_cyclase_CyaB"/>
</dbReference>
<dbReference type="PROSITE" id="PS51707">
    <property type="entry name" value="CYTH"/>
    <property type="match status" value="1"/>
</dbReference>
<dbReference type="EMBL" id="QXXA01000004">
    <property type="protein sequence ID" value="NBI05833.1"/>
    <property type="molecule type" value="Genomic_DNA"/>
</dbReference>
<evidence type="ECO:0000313" key="2">
    <source>
        <dbReference type="EMBL" id="NBI05833.1"/>
    </source>
</evidence>
<dbReference type="Gene3D" id="2.40.320.10">
    <property type="entry name" value="Hypothetical Protein Pfu-838710-001"/>
    <property type="match status" value="1"/>
</dbReference>
<organism evidence="2 3">
    <name type="scientific">Senegalia massiliensis</name>
    <dbReference type="NCBI Taxonomy" id="1720316"/>
    <lineage>
        <taxon>Bacteria</taxon>
        <taxon>Bacillati</taxon>
        <taxon>Bacillota</taxon>
        <taxon>Clostridia</taxon>
        <taxon>Eubacteriales</taxon>
        <taxon>Clostridiaceae</taxon>
        <taxon>Senegalia</taxon>
    </lineage>
</organism>
<feature type="domain" description="CYTH" evidence="1">
    <location>
        <begin position="2"/>
        <end position="177"/>
    </location>
</feature>
<dbReference type="AlphaFoldDB" id="A0A845QZP5"/>
<gene>
    <name evidence="2" type="ORF">D3Z33_03055</name>
</gene>
<name>A0A845QZP5_9CLOT</name>
<comment type="caution">
    <text evidence="2">The sequence shown here is derived from an EMBL/GenBank/DDBJ whole genome shotgun (WGS) entry which is preliminary data.</text>
</comment>
<protein>
    <submittedName>
        <fullName evidence="2">CYTH domain-containing protein</fullName>
    </submittedName>
</protein>
<sequence length="181" mass="21468">MTKELEVKVLGIDKEKIINKLEKIGAKKIKDEKQKNIILDTKDKRVENDYNGYLRIRTTKQNINNNCVEKVTLKTILSDKEYRENKEIEVRIDNSENMFKIFEMLGLVTSYIGYKERISYEFKGILFEIDTWDKDTYPETYMEIEIKNKKDLDRAIELLELDKSQITTKSITELRRDAGLE</sequence>
<reference evidence="2 3" key="1">
    <citation type="submission" date="2018-08" db="EMBL/GenBank/DDBJ databases">
        <title>Murine metabolic-syndrome-specific gut microbial biobank.</title>
        <authorList>
            <person name="Liu C."/>
        </authorList>
    </citation>
    <scope>NUCLEOTIDE SEQUENCE [LARGE SCALE GENOMIC DNA]</scope>
    <source>
        <strain evidence="2 3">583</strain>
    </source>
</reference>
<evidence type="ECO:0000313" key="3">
    <source>
        <dbReference type="Proteomes" id="UP000467132"/>
    </source>
</evidence>